<protein>
    <submittedName>
        <fullName evidence="2">Uncharacterized protein</fullName>
    </submittedName>
</protein>
<dbReference type="EMBL" id="JBHSHB010000042">
    <property type="protein sequence ID" value="MFC4691674.1"/>
    <property type="molecule type" value="Genomic_DNA"/>
</dbReference>
<keyword evidence="3" id="KW-1185">Reference proteome</keyword>
<feature type="transmembrane region" description="Helical" evidence="1">
    <location>
        <begin position="72"/>
        <end position="88"/>
    </location>
</feature>
<organism evidence="2 3">
    <name type="scientific">Dokdonia genika</name>
    <dbReference type="NCBI Taxonomy" id="308113"/>
    <lineage>
        <taxon>Bacteria</taxon>
        <taxon>Pseudomonadati</taxon>
        <taxon>Bacteroidota</taxon>
        <taxon>Flavobacteriia</taxon>
        <taxon>Flavobacteriales</taxon>
        <taxon>Flavobacteriaceae</taxon>
        <taxon>Dokdonia</taxon>
    </lineage>
</organism>
<keyword evidence="1" id="KW-1133">Transmembrane helix</keyword>
<keyword evidence="1" id="KW-0472">Membrane</keyword>
<sequence>MKQTITVNERSINILNKLVLNRHYSGTITPFRFEFERKNGLLNNTGNYILTGNVNSDKVYELDLELRFPMNYIKNFLIVFGILFSIVSLIFQYWYLPILFVAVPFTVYYINFKLRRKKEIDHFTSKFLELYKLEYKVI</sequence>
<evidence type="ECO:0000313" key="2">
    <source>
        <dbReference type="EMBL" id="MFC4691674.1"/>
    </source>
</evidence>
<evidence type="ECO:0000256" key="1">
    <source>
        <dbReference type="SAM" id="Phobius"/>
    </source>
</evidence>
<reference evidence="3" key="1">
    <citation type="journal article" date="2019" name="Int. J. Syst. Evol. Microbiol.">
        <title>The Global Catalogue of Microorganisms (GCM) 10K type strain sequencing project: providing services to taxonomists for standard genome sequencing and annotation.</title>
        <authorList>
            <consortium name="The Broad Institute Genomics Platform"/>
            <consortium name="The Broad Institute Genome Sequencing Center for Infectious Disease"/>
            <person name="Wu L."/>
            <person name="Ma J."/>
        </authorList>
    </citation>
    <scope>NUCLEOTIDE SEQUENCE [LARGE SCALE GENOMIC DNA]</scope>
    <source>
        <strain evidence="3">CGMCC 4.7427</strain>
    </source>
</reference>
<proteinExistence type="predicted"/>
<gene>
    <name evidence="2" type="ORF">ACFO5T_14660</name>
</gene>
<keyword evidence="1" id="KW-0812">Transmembrane</keyword>
<dbReference type="RefSeq" id="WP_380035909.1">
    <property type="nucleotide sequence ID" value="NZ_JBHSHB010000042.1"/>
</dbReference>
<evidence type="ECO:0000313" key="3">
    <source>
        <dbReference type="Proteomes" id="UP001595878"/>
    </source>
</evidence>
<comment type="caution">
    <text evidence="2">The sequence shown here is derived from an EMBL/GenBank/DDBJ whole genome shotgun (WGS) entry which is preliminary data.</text>
</comment>
<name>A0ABV9LC47_9FLAO</name>
<feature type="transmembrane region" description="Helical" evidence="1">
    <location>
        <begin position="94"/>
        <end position="112"/>
    </location>
</feature>
<accession>A0ABV9LC47</accession>
<dbReference type="Proteomes" id="UP001595878">
    <property type="component" value="Unassembled WGS sequence"/>
</dbReference>